<dbReference type="EMBL" id="QROT01000001">
    <property type="protein sequence ID" value="RHL47900.1"/>
    <property type="molecule type" value="Genomic_DNA"/>
</dbReference>
<evidence type="ECO:0000256" key="2">
    <source>
        <dbReference type="ARBA" id="ARBA00023210"/>
    </source>
</evidence>
<keyword evidence="3" id="KW-0131">Cell cycle</keyword>
<sequence>MKYTIKVSEVNKESNIRAMATVVFDDSFKVGSIAVVERKDGELFVAMPQFRSIGKDKHGNDVYKSVCNPITKEFRQELFDNILATYASEQKERTIDTKDGRNLQFKVSVNPFERQGSNIRGIGRIYLNDNFVVNNVSVLQGKENLFVAMPSYKTKQKDEQGKAIYQDVCYPVTKEFREVLYGEVINSYNAAKDRNISKGEDDFMVPGDTELPIMENGAR</sequence>
<dbReference type="SUPFAM" id="SSF160537">
    <property type="entry name" value="SpoVG-like"/>
    <property type="match status" value="2"/>
</dbReference>
<comment type="caution">
    <text evidence="4">The sequence shown here is derived from an EMBL/GenBank/DDBJ whole genome shotgun (WGS) entry which is preliminary data.</text>
</comment>
<dbReference type="GeneID" id="66465659"/>
<dbReference type="Pfam" id="PF04026">
    <property type="entry name" value="SpoVG"/>
    <property type="match status" value="2"/>
</dbReference>
<dbReference type="Proteomes" id="UP000283314">
    <property type="component" value="Unassembled WGS sequence"/>
</dbReference>
<dbReference type="InterPro" id="IPR007170">
    <property type="entry name" value="SpoVG"/>
</dbReference>
<dbReference type="GO" id="GO:0000917">
    <property type="term" value="P:division septum assembly"/>
    <property type="evidence" value="ECO:0007669"/>
    <property type="project" value="UniProtKB-KW"/>
</dbReference>
<name>A0A415LH69_9FIRM</name>
<evidence type="ECO:0000313" key="5">
    <source>
        <dbReference type="Proteomes" id="UP000283314"/>
    </source>
</evidence>
<evidence type="ECO:0000256" key="1">
    <source>
        <dbReference type="ARBA" id="ARBA00022618"/>
    </source>
</evidence>
<gene>
    <name evidence="4" type="ORF">DW018_00230</name>
</gene>
<dbReference type="AlphaFoldDB" id="A0A415LH69"/>
<proteinExistence type="predicted"/>
<dbReference type="PANTHER" id="PTHR38429:SF1">
    <property type="entry name" value="SEPTATION PROTEIN SPOVG-RELATED"/>
    <property type="match status" value="1"/>
</dbReference>
<dbReference type="RefSeq" id="WP_118379055.1">
    <property type="nucleotide sequence ID" value="NZ_CABJDQ010000001.1"/>
</dbReference>
<dbReference type="InterPro" id="IPR036751">
    <property type="entry name" value="SpoVG_sf"/>
</dbReference>
<accession>A0A415LH69</accession>
<evidence type="ECO:0000313" key="4">
    <source>
        <dbReference type="EMBL" id="RHL47900.1"/>
    </source>
</evidence>
<dbReference type="PANTHER" id="PTHR38429">
    <property type="entry name" value="SEPTATION PROTEIN SPOVG-RELATED"/>
    <property type="match status" value="1"/>
</dbReference>
<reference evidence="4 5" key="1">
    <citation type="submission" date="2018-08" db="EMBL/GenBank/DDBJ databases">
        <title>A genome reference for cultivated species of the human gut microbiota.</title>
        <authorList>
            <person name="Zou Y."/>
            <person name="Xue W."/>
            <person name="Luo G."/>
        </authorList>
    </citation>
    <scope>NUCLEOTIDE SEQUENCE [LARGE SCALE GENOMIC DNA]</scope>
    <source>
        <strain evidence="4 5">AF37-4</strain>
    </source>
</reference>
<dbReference type="GO" id="GO:0030435">
    <property type="term" value="P:sporulation resulting in formation of a cellular spore"/>
    <property type="evidence" value="ECO:0007669"/>
    <property type="project" value="InterPro"/>
</dbReference>
<keyword evidence="1" id="KW-0132">Cell division</keyword>
<organism evidence="4 5">
    <name type="scientific">Eubacterium ventriosum</name>
    <dbReference type="NCBI Taxonomy" id="39496"/>
    <lineage>
        <taxon>Bacteria</taxon>
        <taxon>Bacillati</taxon>
        <taxon>Bacillota</taxon>
        <taxon>Clostridia</taxon>
        <taxon>Eubacteriales</taxon>
        <taxon>Eubacteriaceae</taxon>
        <taxon>Eubacterium</taxon>
    </lineage>
</organism>
<dbReference type="Gene3D" id="3.30.1120.40">
    <property type="entry name" value="Stage V sporulation protein G"/>
    <property type="match status" value="2"/>
</dbReference>
<keyword evidence="2" id="KW-0717">Septation</keyword>
<protein>
    <submittedName>
        <fullName evidence="4">Septation protein spoVG</fullName>
    </submittedName>
</protein>
<evidence type="ECO:0000256" key="3">
    <source>
        <dbReference type="ARBA" id="ARBA00023306"/>
    </source>
</evidence>